<protein>
    <submittedName>
        <fullName evidence="1">Uncharacterized protein</fullName>
    </submittedName>
</protein>
<reference evidence="1" key="1">
    <citation type="journal article" date="2021" name="Proc. Natl. Acad. Sci. U.S.A.">
        <title>A Catalog of Tens of Thousands of Viruses from Human Metagenomes Reveals Hidden Associations with Chronic Diseases.</title>
        <authorList>
            <person name="Tisza M.J."/>
            <person name="Buck C.B."/>
        </authorList>
    </citation>
    <scope>NUCLEOTIDE SEQUENCE</scope>
    <source>
        <strain evidence="1">CtLl75</strain>
    </source>
</reference>
<accession>A0A8S5RAQ7</accession>
<evidence type="ECO:0000313" key="1">
    <source>
        <dbReference type="EMBL" id="DAE28423.1"/>
    </source>
</evidence>
<proteinExistence type="predicted"/>
<dbReference type="EMBL" id="BK059085">
    <property type="protein sequence ID" value="DAE28423.1"/>
    <property type="molecule type" value="Genomic_DNA"/>
</dbReference>
<name>A0A8S5RAQ7_9VIRU</name>
<sequence>MFWSIFLFISSWSIFRIRWSSSTSTVTIRSIIIRCEEWTSILHR</sequence>
<organism evidence="1">
    <name type="scientific">virus sp. ctLl75</name>
    <dbReference type="NCBI Taxonomy" id="2828249"/>
    <lineage>
        <taxon>Viruses</taxon>
    </lineage>
</organism>